<evidence type="ECO:0000313" key="3">
    <source>
        <dbReference type="EMBL" id="RDS76885.1"/>
    </source>
</evidence>
<keyword evidence="4" id="KW-1185">Reference proteome</keyword>
<keyword evidence="2" id="KW-0472">Membrane</keyword>
<feature type="transmembrane region" description="Helical" evidence="2">
    <location>
        <begin position="32"/>
        <end position="53"/>
    </location>
</feature>
<evidence type="ECO:0000256" key="2">
    <source>
        <dbReference type="SAM" id="Phobius"/>
    </source>
</evidence>
<evidence type="ECO:0000313" key="4">
    <source>
        <dbReference type="Proteomes" id="UP000254101"/>
    </source>
</evidence>
<dbReference type="OrthoDB" id="7423492at2"/>
<dbReference type="InterPro" id="IPR010664">
    <property type="entry name" value="LipoPS_assembly_LptC-rel"/>
</dbReference>
<dbReference type="Pfam" id="PF06835">
    <property type="entry name" value="LptC"/>
    <property type="match status" value="1"/>
</dbReference>
<reference evidence="3 4" key="1">
    <citation type="submission" date="2018-07" db="EMBL/GenBank/DDBJ databases">
        <title>Erythrobacter nanhaiensis sp. nov., a novel member of the genus Erythrobacter isolated from the South China Sea.</title>
        <authorList>
            <person name="Chen X."/>
            <person name="Liu J."/>
        </authorList>
    </citation>
    <scope>NUCLEOTIDE SEQUENCE [LARGE SCALE GENOMIC DNA]</scope>
    <source>
        <strain evidence="3 4">S-5</strain>
    </source>
</reference>
<dbReference type="AlphaFoldDB" id="A0A395LJL1"/>
<dbReference type="Proteomes" id="UP000254101">
    <property type="component" value="Unassembled WGS sequence"/>
</dbReference>
<keyword evidence="2" id="KW-1133">Transmembrane helix</keyword>
<sequence>MTSEYVEETSAAQRQRRGRQRQAAPGGFHDRLIRILAIGLPMATGAIVAFLVLTPLSPRSEVSFILDRDKVEQIDERLRIDSATYRGSDNEGRPFSLSADEAVQRSSAEGIVRLEDVVARILLQDGPARIAAEGGAYDISEELLDVNGPVMLRAADGYSLTARGVSVNLREQLLLGEDGVSGAVPAGTFSADSLRVDLDSRTITLDGNARLRMVPGALESME</sequence>
<proteinExistence type="predicted"/>
<name>A0A395LJL1_9SPHN</name>
<dbReference type="EMBL" id="QRBB01000001">
    <property type="protein sequence ID" value="RDS76885.1"/>
    <property type="molecule type" value="Genomic_DNA"/>
</dbReference>
<organism evidence="3 4">
    <name type="scientific">Alteriqipengyuania lutimaris</name>
    <dbReference type="NCBI Taxonomy" id="1538146"/>
    <lineage>
        <taxon>Bacteria</taxon>
        <taxon>Pseudomonadati</taxon>
        <taxon>Pseudomonadota</taxon>
        <taxon>Alphaproteobacteria</taxon>
        <taxon>Sphingomonadales</taxon>
        <taxon>Erythrobacteraceae</taxon>
        <taxon>Alteriqipengyuania</taxon>
    </lineage>
</organism>
<accession>A0A395LJL1</accession>
<dbReference type="RefSeq" id="WP_115491108.1">
    <property type="nucleotide sequence ID" value="NZ_JACHWW010000001.1"/>
</dbReference>
<protein>
    <submittedName>
        <fullName evidence="3">LPS export ABC transporter periplasmic protein LptC</fullName>
    </submittedName>
</protein>
<comment type="caution">
    <text evidence="3">The sequence shown here is derived from an EMBL/GenBank/DDBJ whole genome shotgun (WGS) entry which is preliminary data.</text>
</comment>
<gene>
    <name evidence="3" type="ORF">DL238_04190</name>
</gene>
<keyword evidence="2" id="KW-0812">Transmembrane</keyword>
<evidence type="ECO:0000256" key="1">
    <source>
        <dbReference type="SAM" id="MobiDB-lite"/>
    </source>
</evidence>
<feature type="region of interest" description="Disordered" evidence="1">
    <location>
        <begin position="1"/>
        <end position="25"/>
    </location>
</feature>